<feature type="transmembrane region" description="Helical" evidence="1">
    <location>
        <begin position="34"/>
        <end position="52"/>
    </location>
</feature>
<comment type="caution">
    <text evidence="2">The sequence shown here is derived from an EMBL/GenBank/DDBJ whole genome shotgun (WGS) entry which is preliminary data.</text>
</comment>
<reference evidence="3" key="1">
    <citation type="journal article" date="2019" name="Int. J. Syst. Evol. Microbiol.">
        <title>The Global Catalogue of Microorganisms (GCM) 10K type strain sequencing project: providing services to taxonomists for standard genome sequencing and annotation.</title>
        <authorList>
            <consortium name="The Broad Institute Genomics Platform"/>
            <consortium name="The Broad Institute Genome Sequencing Center for Infectious Disease"/>
            <person name="Wu L."/>
            <person name="Ma J."/>
        </authorList>
    </citation>
    <scope>NUCLEOTIDE SEQUENCE [LARGE SCALE GENOMIC DNA]</scope>
    <source>
        <strain evidence="3">CECT 8570</strain>
    </source>
</reference>
<evidence type="ECO:0000313" key="2">
    <source>
        <dbReference type="EMBL" id="MFC4362221.1"/>
    </source>
</evidence>
<evidence type="ECO:0000313" key="3">
    <source>
        <dbReference type="Proteomes" id="UP001595840"/>
    </source>
</evidence>
<dbReference type="Proteomes" id="UP001595840">
    <property type="component" value="Unassembled WGS sequence"/>
</dbReference>
<dbReference type="EMBL" id="JBHSCX010000005">
    <property type="protein sequence ID" value="MFC4362221.1"/>
    <property type="molecule type" value="Genomic_DNA"/>
</dbReference>
<dbReference type="InterPro" id="IPR021306">
    <property type="entry name" value="DUF2878"/>
</dbReference>
<dbReference type="Pfam" id="PF11086">
    <property type="entry name" value="DUF2878"/>
    <property type="match status" value="1"/>
</dbReference>
<feature type="transmembrane region" description="Helical" evidence="1">
    <location>
        <begin position="90"/>
        <end position="110"/>
    </location>
</feature>
<keyword evidence="1" id="KW-0812">Transmembrane</keyword>
<evidence type="ECO:0000256" key="1">
    <source>
        <dbReference type="SAM" id="Phobius"/>
    </source>
</evidence>
<organism evidence="2 3">
    <name type="scientific">Simiduia curdlanivorans</name>
    <dbReference type="NCBI Taxonomy" id="1492769"/>
    <lineage>
        <taxon>Bacteria</taxon>
        <taxon>Pseudomonadati</taxon>
        <taxon>Pseudomonadota</taxon>
        <taxon>Gammaproteobacteria</taxon>
        <taxon>Cellvibrionales</taxon>
        <taxon>Cellvibrionaceae</taxon>
        <taxon>Simiduia</taxon>
    </lineage>
</organism>
<keyword evidence="3" id="KW-1185">Reference proteome</keyword>
<feature type="transmembrane region" description="Helical" evidence="1">
    <location>
        <begin position="117"/>
        <end position="134"/>
    </location>
</feature>
<dbReference type="RefSeq" id="WP_290265559.1">
    <property type="nucleotide sequence ID" value="NZ_JAUFQG010000006.1"/>
</dbReference>
<name>A0ABV8V2U5_9GAMM</name>
<feature type="transmembrane region" description="Helical" evidence="1">
    <location>
        <begin position="59"/>
        <end position="78"/>
    </location>
</feature>
<proteinExistence type="predicted"/>
<accession>A0ABV8V2U5</accession>
<keyword evidence="1" id="KW-1133">Transmembrane helix</keyword>
<feature type="transmembrane region" description="Helical" evidence="1">
    <location>
        <begin position="12"/>
        <end position="28"/>
    </location>
</feature>
<feature type="transmembrane region" description="Helical" evidence="1">
    <location>
        <begin position="146"/>
        <end position="167"/>
    </location>
</feature>
<protein>
    <submittedName>
        <fullName evidence="2">DUF2878 domain-containing protein</fullName>
    </submittedName>
</protein>
<sequence>MANALLRLNPNIALLLNALLFQCVWWGIILSHDASAWLFIVLYCVFHIALISAHKSLEVGFVALVTGIGVAVDLLWFSQGLMLYEGARHFPHWLIPLWLAFATTLPHSLSWLAKSKMLAAVFGALFGPLSYWAGAQFTEVSIPNPVLWALALGFFWALALPAFLHLWHRLESNSKPVNRFMGW</sequence>
<keyword evidence="1" id="KW-0472">Membrane</keyword>
<gene>
    <name evidence="2" type="ORF">ACFOX3_07905</name>
</gene>